<dbReference type="Gene3D" id="3.10.20.90">
    <property type="entry name" value="Phosphatidylinositol 3-kinase Catalytic Subunit, Chain A, domain 1"/>
    <property type="match status" value="1"/>
</dbReference>
<organism evidence="3">
    <name type="scientific">Mucochytrium quahogii</name>
    <dbReference type="NCBI Taxonomy" id="96639"/>
    <lineage>
        <taxon>Eukaryota</taxon>
        <taxon>Sar</taxon>
        <taxon>Stramenopiles</taxon>
        <taxon>Bigyra</taxon>
        <taxon>Labyrinthulomycetes</taxon>
        <taxon>Thraustochytrida</taxon>
        <taxon>Thraustochytriidae</taxon>
        <taxon>Mucochytrium</taxon>
    </lineage>
</organism>
<dbReference type="InterPro" id="IPR000626">
    <property type="entry name" value="Ubiquitin-like_dom"/>
</dbReference>
<gene>
    <name evidence="3" type="ORF">QSP1433_LOCUS13769</name>
</gene>
<dbReference type="AlphaFoldDB" id="A0A7S2SGS7"/>
<dbReference type="PROSITE" id="PS50053">
    <property type="entry name" value="UBIQUITIN_2"/>
    <property type="match status" value="1"/>
</dbReference>
<evidence type="ECO:0000313" key="3">
    <source>
        <dbReference type="EMBL" id="CAD9699023.1"/>
    </source>
</evidence>
<feature type="domain" description="Ubiquitin-like" evidence="2">
    <location>
        <begin position="44"/>
        <end position="119"/>
    </location>
</feature>
<name>A0A7S2SGS7_9STRA</name>
<feature type="compositionally biased region" description="Acidic residues" evidence="1">
    <location>
        <begin position="260"/>
        <end position="273"/>
    </location>
</feature>
<accession>A0A7S2SGS7</accession>
<dbReference type="Pfam" id="PF00240">
    <property type="entry name" value="ubiquitin"/>
    <property type="match status" value="1"/>
</dbReference>
<dbReference type="GO" id="GO:0006511">
    <property type="term" value="P:ubiquitin-dependent protein catabolic process"/>
    <property type="evidence" value="ECO:0007669"/>
    <property type="project" value="TreeGrafter"/>
</dbReference>
<dbReference type="GO" id="GO:0005829">
    <property type="term" value="C:cytosol"/>
    <property type="evidence" value="ECO:0007669"/>
    <property type="project" value="TreeGrafter"/>
</dbReference>
<feature type="region of interest" description="Disordered" evidence="1">
    <location>
        <begin position="391"/>
        <end position="504"/>
    </location>
</feature>
<dbReference type="PANTHER" id="PTHR10677">
    <property type="entry name" value="UBIQUILIN"/>
    <property type="match status" value="1"/>
</dbReference>
<evidence type="ECO:0000259" key="2">
    <source>
        <dbReference type="PROSITE" id="PS50053"/>
    </source>
</evidence>
<dbReference type="InterPro" id="IPR029071">
    <property type="entry name" value="Ubiquitin-like_domsf"/>
</dbReference>
<dbReference type="EMBL" id="HBHK01021636">
    <property type="protein sequence ID" value="CAD9699023.1"/>
    <property type="molecule type" value="Transcribed_RNA"/>
</dbReference>
<dbReference type="InterPro" id="IPR015496">
    <property type="entry name" value="Ubiquilin"/>
</dbReference>
<reference evidence="3" key="1">
    <citation type="submission" date="2021-01" db="EMBL/GenBank/DDBJ databases">
        <authorList>
            <person name="Corre E."/>
            <person name="Pelletier E."/>
            <person name="Niang G."/>
            <person name="Scheremetjew M."/>
            <person name="Finn R."/>
            <person name="Kale V."/>
            <person name="Holt S."/>
            <person name="Cochrane G."/>
            <person name="Meng A."/>
            <person name="Brown T."/>
            <person name="Cohen L."/>
        </authorList>
    </citation>
    <scope>NUCLEOTIDE SEQUENCE</scope>
    <source>
        <strain evidence="3">NY070348D</strain>
    </source>
</reference>
<feature type="compositionally biased region" description="Acidic residues" evidence="1">
    <location>
        <begin position="1"/>
        <end position="13"/>
    </location>
</feature>
<dbReference type="SMART" id="SM00213">
    <property type="entry name" value="UBQ"/>
    <property type="match status" value="1"/>
</dbReference>
<dbReference type="SUPFAM" id="SSF54236">
    <property type="entry name" value="Ubiquitin-like"/>
    <property type="match status" value="1"/>
</dbReference>
<feature type="region of interest" description="Disordered" evidence="1">
    <location>
        <begin position="247"/>
        <end position="305"/>
    </location>
</feature>
<feature type="compositionally biased region" description="Basic and acidic residues" evidence="1">
    <location>
        <begin position="446"/>
        <end position="472"/>
    </location>
</feature>
<feature type="compositionally biased region" description="Low complexity" evidence="1">
    <location>
        <begin position="406"/>
        <end position="417"/>
    </location>
</feature>
<evidence type="ECO:0000256" key="1">
    <source>
        <dbReference type="SAM" id="MobiDB-lite"/>
    </source>
</evidence>
<sequence length="504" mass="56024">MGDSDSSEDDLYGDGDIGAEKSNVKERKRKNSMDSLGKGDGEVLNIKLKFLKKGENTRSGAITVNSGLGICELKDTIGKVFNEKPEKLRLIFRGHVLKDDKTLKSYKVTNDSVVHVTLSNPVEKKEDVRERTASSEAEHDAPLHFSPFHLPFVPGGHCSHNFVQIFEFESWQCDFCGYYLREDDERFKCSECNAEACKYCQDQPAELNQLELSHEAVQLAMGAMFNEHPDEMAGMFEHLVHDRHHLHHSHHHHDSFGHSEEEEYEGDEDEDDVNNNRNDEKSSTKSEAPPSETSSFNEGTVSQSQDECFQELHSAIINLSGRPHEAETFDIPKATNAKKRVFKLHGELHNIQPCLLKYAMRECEEGEGQSEKLVDCLRKLASFSNDLANELETGMQKPPPTAAPLSTQRETTSETRSAAPRQESDGESEGSTPSLVTGTPDSSDSECFRENKKKNDVTTKGNKEQANGDKVSDSAGPGNETQGNGAPKDESDSGESDLDESRSV</sequence>
<dbReference type="GO" id="GO:0031593">
    <property type="term" value="F:polyubiquitin modification-dependent protein binding"/>
    <property type="evidence" value="ECO:0007669"/>
    <property type="project" value="TreeGrafter"/>
</dbReference>
<protein>
    <recommendedName>
        <fullName evidence="2">Ubiquitin-like domain-containing protein</fullName>
    </recommendedName>
</protein>
<feature type="compositionally biased region" description="Polar residues" evidence="1">
    <location>
        <begin position="291"/>
        <end position="305"/>
    </location>
</feature>
<feature type="compositionally biased region" description="Polar residues" evidence="1">
    <location>
        <begin position="429"/>
        <end position="442"/>
    </location>
</feature>
<dbReference type="PANTHER" id="PTHR10677:SF3">
    <property type="entry name" value="FI07626P-RELATED"/>
    <property type="match status" value="1"/>
</dbReference>
<feature type="region of interest" description="Disordered" evidence="1">
    <location>
        <begin position="1"/>
        <end position="36"/>
    </location>
</feature>
<proteinExistence type="predicted"/>